<dbReference type="SUPFAM" id="SSF55068">
    <property type="entry name" value="Peptide methionine sulfoxide reductase"/>
    <property type="match status" value="1"/>
</dbReference>
<feature type="active site" evidence="5">
    <location>
        <position position="17"/>
    </location>
</feature>
<evidence type="ECO:0000256" key="4">
    <source>
        <dbReference type="ARBA" id="ARBA00048782"/>
    </source>
</evidence>
<evidence type="ECO:0000313" key="7">
    <source>
        <dbReference type="EMBL" id="KRN05406.1"/>
    </source>
</evidence>
<dbReference type="EC" id="1.8.4.11" evidence="5"/>
<dbReference type="InterPro" id="IPR036509">
    <property type="entry name" value="Met_Sox_Rdtase_MsrA_sf"/>
</dbReference>
<sequence>MLNLSSKEETAIFAGGCFWCMVKPFDEQPGIIKVISGYTGGHVPNPTYEEVCSHRTGHTEAVKIVFDPTIISYEQLVQIYWQQTDPTDAMGQFQDRGDNYRPVIFTNNEKQRQTALASKKSLEESGRFTTPIVTQIEDAKPFYPAEDYHQDFYKKNPARFELEEKQRQSFKQNNWPEKRS</sequence>
<dbReference type="AlphaFoldDB" id="A0A0R2DMW5"/>
<dbReference type="STRING" id="1423806.FD15_GL001960"/>
<comment type="similarity">
    <text evidence="1 5">Belongs to the MsrA Met sulfoxide reductase family.</text>
</comment>
<keyword evidence="2 5" id="KW-0560">Oxidoreductase</keyword>
<evidence type="ECO:0000256" key="5">
    <source>
        <dbReference type="HAMAP-Rule" id="MF_01401"/>
    </source>
</evidence>
<dbReference type="PATRIC" id="fig|1423806.3.peg.1996"/>
<name>A0A0R2DMW5_9LACO</name>
<dbReference type="HAMAP" id="MF_01401">
    <property type="entry name" value="MsrA"/>
    <property type="match status" value="1"/>
</dbReference>
<dbReference type="Pfam" id="PF01625">
    <property type="entry name" value="PMSR"/>
    <property type="match status" value="1"/>
</dbReference>
<dbReference type="InterPro" id="IPR002569">
    <property type="entry name" value="Met_Sox_Rdtase_MsrA_dom"/>
</dbReference>
<proteinExistence type="inferred from homology"/>
<reference evidence="7 8" key="1">
    <citation type="journal article" date="2015" name="Genome Announc.">
        <title>Expanding the biotechnology potential of lactobacilli through comparative genomics of 213 strains and associated genera.</title>
        <authorList>
            <person name="Sun Z."/>
            <person name="Harris H.M."/>
            <person name="McCann A."/>
            <person name="Guo C."/>
            <person name="Argimon S."/>
            <person name="Zhang W."/>
            <person name="Yang X."/>
            <person name="Jeffery I.B."/>
            <person name="Cooney J.C."/>
            <person name="Kagawa T.F."/>
            <person name="Liu W."/>
            <person name="Song Y."/>
            <person name="Salvetti E."/>
            <person name="Wrobel A."/>
            <person name="Rasinkangas P."/>
            <person name="Parkhill J."/>
            <person name="Rea M.C."/>
            <person name="O'Sullivan O."/>
            <person name="Ritari J."/>
            <person name="Douillard F.P."/>
            <person name="Paul Ross R."/>
            <person name="Yang R."/>
            <person name="Briner A.E."/>
            <person name="Felis G.E."/>
            <person name="de Vos W.M."/>
            <person name="Barrangou R."/>
            <person name="Klaenhammer T.R."/>
            <person name="Caufield P.W."/>
            <person name="Cui Y."/>
            <person name="Zhang H."/>
            <person name="O'Toole P.W."/>
        </authorList>
    </citation>
    <scope>NUCLEOTIDE SEQUENCE [LARGE SCALE GENOMIC DNA]</scope>
    <source>
        <strain evidence="7 8">DSM 21376</strain>
    </source>
</reference>
<dbReference type="PANTHER" id="PTHR43774:SF1">
    <property type="entry name" value="PEPTIDE METHIONINE SULFOXIDE REDUCTASE MSRA 2"/>
    <property type="match status" value="1"/>
</dbReference>
<dbReference type="Proteomes" id="UP000050961">
    <property type="component" value="Unassembled WGS sequence"/>
</dbReference>
<dbReference type="NCBIfam" id="TIGR00401">
    <property type="entry name" value="msrA"/>
    <property type="match status" value="1"/>
</dbReference>
<gene>
    <name evidence="5" type="primary">msrA</name>
    <name evidence="7" type="ORF">FD15_GL001960</name>
</gene>
<keyword evidence="8" id="KW-1185">Reference proteome</keyword>
<comment type="caution">
    <text evidence="7">The sequence shown here is derived from an EMBL/GenBank/DDBJ whole genome shotgun (WGS) entry which is preliminary data.</text>
</comment>
<evidence type="ECO:0000256" key="3">
    <source>
        <dbReference type="ARBA" id="ARBA00047806"/>
    </source>
</evidence>
<dbReference type="PANTHER" id="PTHR43774">
    <property type="entry name" value="PEPTIDE METHIONINE SULFOXIDE REDUCTASE"/>
    <property type="match status" value="1"/>
</dbReference>
<evidence type="ECO:0000259" key="6">
    <source>
        <dbReference type="Pfam" id="PF01625"/>
    </source>
</evidence>
<dbReference type="eggNOG" id="COG0225">
    <property type="taxonomic scope" value="Bacteria"/>
</dbReference>
<dbReference type="GO" id="GO:0008113">
    <property type="term" value="F:peptide-methionine (S)-S-oxide reductase activity"/>
    <property type="evidence" value="ECO:0007669"/>
    <property type="project" value="UniProtKB-UniRule"/>
</dbReference>
<evidence type="ECO:0000256" key="1">
    <source>
        <dbReference type="ARBA" id="ARBA00005591"/>
    </source>
</evidence>
<comment type="catalytic activity">
    <reaction evidence="4 5">
        <text>[thioredoxin]-disulfide + L-methionine + H2O = L-methionine (S)-S-oxide + [thioredoxin]-dithiol</text>
        <dbReference type="Rhea" id="RHEA:19993"/>
        <dbReference type="Rhea" id="RHEA-COMP:10698"/>
        <dbReference type="Rhea" id="RHEA-COMP:10700"/>
        <dbReference type="ChEBI" id="CHEBI:15377"/>
        <dbReference type="ChEBI" id="CHEBI:29950"/>
        <dbReference type="ChEBI" id="CHEBI:50058"/>
        <dbReference type="ChEBI" id="CHEBI:57844"/>
        <dbReference type="ChEBI" id="CHEBI:58772"/>
        <dbReference type="EC" id="1.8.4.11"/>
    </reaction>
</comment>
<dbReference type="EMBL" id="AYZF01000017">
    <property type="protein sequence ID" value="KRN05406.1"/>
    <property type="molecule type" value="Genomic_DNA"/>
</dbReference>
<comment type="function">
    <text evidence="5">Has an important function as a repair enzyme for proteins that have been inactivated by oxidation. Catalyzes the reversible oxidation-reduction of methionine sulfoxide in proteins to methionine.</text>
</comment>
<dbReference type="Gene3D" id="3.30.1060.10">
    <property type="entry name" value="Peptide methionine sulphoxide reductase MsrA"/>
    <property type="match status" value="1"/>
</dbReference>
<comment type="catalytic activity">
    <reaction evidence="3 5">
        <text>L-methionyl-[protein] + [thioredoxin]-disulfide + H2O = L-methionyl-(S)-S-oxide-[protein] + [thioredoxin]-dithiol</text>
        <dbReference type="Rhea" id="RHEA:14217"/>
        <dbReference type="Rhea" id="RHEA-COMP:10698"/>
        <dbReference type="Rhea" id="RHEA-COMP:10700"/>
        <dbReference type="Rhea" id="RHEA-COMP:12313"/>
        <dbReference type="Rhea" id="RHEA-COMP:12315"/>
        <dbReference type="ChEBI" id="CHEBI:15377"/>
        <dbReference type="ChEBI" id="CHEBI:16044"/>
        <dbReference type="ChEBI" id="CHEBI:29950"/>
        <dbReference type="ChEBI" id="CHEBI:44120"/>
        <dbReference type="ChEBI" id="CHEBI:50058"/>
        <dbReference type="EC" id="1.8.4.11"/>
    </reaction>
</comment>
<dbReference type="GO" id="GO:0033744">
    <property type="term" value="F:L-methionine:thioredoxin-disulfide S-oxidoreductase activity"/>
    <property type="evidence" value="ECO:0007669"/>
    <property type="project" value="RHEA"/>
</dbReference>
<protein>
    <recommendedName>
        <fullName evidence="5">Peptide methionine sulfoxide reductase MsrA</fullName>
        <shortName evidence="5">Protein-methionine-S-oxide reductase</shortName>
        <ecNumber evidence="5">1.8.4.11</ecNumber>
    </recommendedName>
    <alternativeName>
        <fullName evidence="5">Peptide-methionine (S)-S-oxide reductase</fullName>
        <shortName evidence="5">Peptide Met(O) reductase</shortName>
    </alternativeName>
</protein>
<evidence type="ECO:0000256" key="2">
    <source>
        <dbReference type="ARBA" id="ARBA00023002"/>
    </source>
</evidence>
<accession>A0A0R2DMW5</accession>
<organism evidence="7 8">
    <name type="scientific">Liquorilactobacillus sucicola DSM 21376 = JCM 15457</name>
    <dbReference type="NCBI Taxonomy" id="1423806"/>
    <lineage>
        <taxon>Bacteria</taxon>
        <taxon>Bacillati</taxon>
        <taxon>Bacillota</taxon>
        <taxon>Bacilli</taxon>
        <taxon>Lactobacillales</taxon>
        <taxon>Lactobacillaceae</taxon>
        <taxon>Liquorilactobacillus</taxon>
    </lineage>
</organism>
<evidence type="ECO:0000313" key="8">
    <source>
        <dbReference type="Proteomes" id="UP000050961"/>
    </source>
</evidence>
<feature type="domain" description="Peptide methionine sulphoxide reductase MsrA" evidence="6">
    <location>
        <begin position="10"/>
        <end position="160"/>
    </location>
</feature>